<reference evidence="1 2" key="1">
    <citation type="submission" date="2018-02" db="EMBL/GenBank/DDBJ databases">
        <title>Draft genome sequence of Ochrobactrum oryzae found in Brazil.</title>
        <authorList>
            <person name="Cerdeira L."/>
            <person name="Andrade F."/>
            <person name="Zacariotto T."/>
            <person name="Barbosa B."/>
            <person name="Santos S."/>
            <person name="Cassetari V."/>
            <person name="Lincopan N."/>
        </authorList>
    </citation>
    <scope>NUCLEOTIDE SEQUENCE [LARGE SCALE GENOMIC DNA]</scope>
    <source>
        <strain evidence="1 2">OA447</strain>
    </source>
</reference>
<dbReference type="Proteomes" id="UP000238493">
    <property type="component" value="Unassembled WGS sequence"/>
</dbReference>
<dbReference type="AlphaFoldDB" id="A0A2S7IX44"/>
<keyword evidence="2" id="KW-1185">Reference proteome</keyword>
<gene>
    <name evidence="1" type="ORF">C3731_15695</name>
</gene>
<evidence type="ECO:0000313" key="1">
    <source>
        <dbReference type="EMBL" id="PQA72538.1"/>
    </source>
</evidence>
<dbReference type="EMBL" id="PTRC01000027">
    <property type="protein sequence ID" value="PQA72538.1"/>
    <property type="molecule type" value="Genomic_DNA"/>
</dbReference>
<organism evidence="1 2">
    <name type="scientific">Brucella oryzae</name>
    <dbReference type="NCBI Taxonomy" id="335286"/>
    <lineage>
        <taxon>Bacteria</taxon>
        <taxon>Pseudomonadati</taxon>
        <taxon>Pseudomonadota</taxon>
        <taxon>Alphaproteobacteria</taxon>
        <taxon>Hyphomicrobiales</taxon>
        <taxon>Brucellaceae</taxon>
        <taxon>Brucella/Ochrobactrum group</taxon>
        <taxon>Brucella</taxon>
    </lineage>
</organism>
<proteinExistence type="predicted"/>
<comment type="caution">
    <text evidence="1">The sequence shown here is derived from an EMBL/GenBank/DDBJ whole genome shotgun (WGS) entry which is preliminary data.</text>
</comment>
<sequence>MFTAFRQERNRCGGAAVAANGRIMREGETADHPPLCKGARSREQALMHFQKRRKWRDLPEMLSGAPI</sequence>
<protein>
    <submittedName>
        <fullName evidence="1">Uncharacterized protein</fullName>
    </submittedName>
</protein>
<name>A0A2S7IX44_9HYPH</name>
<evidence type="ECO:0000313" key="2">
    <source>
        <dbReference type="Proteomes" id="UP000238493"/>
    </source>
</evidence>
<accession>A0A2S7IX44</accession>